<evidence type="ECO:0000256" key="7">
    <source>
        <dbReference type="ARBA" id="ARBA00022917"/>
    </source>
</evidence>
<keyword evidence="7 10" id="KW-0648">Protein biosynthesis</keyword>
<feature type="domain" description="Tr-type G" evidence="13">
    <location>
        <begin position="82"/>
        <end position="251"/>
    </location>
</feature>
<dbReference type="InterPro" id="IPR005225">
    <property type="entry name" value="Small_GTP-bd"/>
</dbReference>
<dbReference type="CDD" id="cd03702">
    <property type="entry name" value="IF2_mtIF2_II"/>
    <property type="match status" value="1"/>
</dbReference>
<evidence type="ECO:0000256" key="8">
    <source>
        <dbReference type="ARBA" id="ARBA00023134"/>
    </source>
</evidence>
<proteinExistence type="inferred from homology"/>
<evidence type="ECO:0000256" key="6">
    <source>
        <dbReference type="ARBA" id="ARBA00022741"/>
    </source>
</evidence>
<dbReference type="InterPro" id="IPR006847">
    <property type="entry name" value="IF2_N"/>
</dbReference>
<keyword evidence="8 10" id="KW-0342">GTP-binding</keyword>
<dbReference type="Gene3D" id="2.40.30.10">
    <property type="entry name" value="Translation factors"/>
    <property type="match status" value="2"/>
</dbReference>
<dbReference type="InterPro" id="IPR053905">
    <property type="entry name" value="EF-G-like_DII"/>
</dbReference>
<reference evidence="15" key="1">
    <citation type="submission" date="2023-12" db="EMBL/GenBank/DDBJ databases">
        <title>Novel isolates from deep terrestrial aquifers shed light on the physiology and ecology of the class Limnochordia.</title>
        <authorList>
            <person name="Karnachuk O.V."/>
            <person name="Lukina A.P."/>
            <person name="Avakyan M.R."/>
            <person name="Kadnikov V."/>
            <person name="Begmatov S."/>
            <person name="Beletsky A.V."/>
            <person name="Mardanov A.V."/>
            <person name="Ravin N.V."/>
        </authorList>
    </citation>
    <scope>NUCLEOTIDE SEQUENCE [LARGE SCALE GENOMIC DNA]</scope>
    <source>
        <strain evidence="15">LN</strain>
    </source>
</reference>
<dbReference type="PANTHER" id="PTHR43381:SF5">
    <property type="entry name" value="TR-TYPE G DOMAIN-CONTAINING PROTEIN"/>
    <property type="match status" value="1"/>
</dbReference>
<dbReference type="SUPFAM" id="SSF52540">
    <property type="entry name" value="P-loop containing nucleoside triphosphate hydrolases"/>
    <property type="match status" value="1"/>
</dbReference>
<dbReference type="HAMAP" id="MF_00100_B">
    <property type="entry name" value="IF_2_B"/>
    <property type="match status" value="1"/>
</dbReference>
<dbReference type="NCBIfam" id="TIGR00487">
    <property type="entry name" value="IF-2"/>
    <property type="match status" value="1"/>
</dbReference>
<dbReference type="GO" id="GO:0003743">
    <property type="term" value="F:translation initiation factor activity"/>
    <property type="evidence" value="ECO:0007669"/>
    <property type="project" value="UniProtKB-KW"/>
</dbReference>
<dbReference type="Proteomes" id="UP001333102">
    <property type="component" value="Chromosome"/>
</dbReference>
<dbReference type="PANTHER" id="PTHR43381">
    <property type="entry name" value="TRANSLATION INITIATION FACTOR IF-2-RELATED"/>
    <property type="match status" value="1"/>
</dbReference>
<evidence type="ECO:0000256" key="4">
    <source>
        <dbReference type="ARBA" id="ARBA00022490"/>
    </source>
</evidence>
<dbReference type="Pfam" id="PF00009">
    <property type="entry name" value="GTP_EFTU"/>
    <property type="match status" value="1"/>
</dbReference>
<dbReference type="InterPro" id="IPR023115">
    <property type="entry name" value="TIF_IF2_dom3"/>
</dbReference>
<evidence type="ECO:0000256" key="1">
    <source>
        <dbReference type="ARBA" id="ARBA00004496"/>
    </source>
</evidence>
<accession>A0ABZ1BKB3</accession>
<dbReference type="SUPFAM" id="SSF52156">
    <property type="entry name" value="Initiation factor IF2/eIF5b, domain 3"/>
    <property type="match status" value="1"/>
</dbReference>
<evidence type="ECO:0000256" key="11">
    <source>
        <dbReference type="RuleBase" id="RU000644"/>
    </source>
</evidence>
<evidence type="ECO:0000256" key="9">
    <source>
        <dbReference type="ARBA" id="ARBA00025162"/>
    </source>
</evidence>
<dbReference type="Pfam" id="PF03144">
    <property type="entry name" value="GTP_EFTU_D2"/>
    <property type="match status" value="1"/>
</dbReference>
<dbReference type="CDD" id="cd03692">
    <property type="entry name" value="mtIF2_IVc"/>
    <property type="match status" value="1"/>
</dbReference>
<evidence type="ECO:0000256" key="5">
    <source>
        <dbReference type="ARBA" id="ARBA00022540"/>
    </source>
</evidence>
<protein>
    <recommendedName>
        <fullName evidence="3 10">Translation initiation factor IF-2</fullName>
    </recommendedName>
</protein>
<keyword evidence="5 10" id="KW-0396">Initiation factor</keyword>
<evidence type="ECO:0000256" key="2">
    <source>
        <dbReference type="ARBA" id="ARBA00007733"/>
    </source>
</evidence>
<evidence type="ECO:0000256" key="10">
    <source>
        <dbReference type="HAMAP-Rule" id="MF_00100"/>
    </source>
</evidence>
<dbReference type="NCBIfam" id="TIGR00231">
    <property type="entry name" value="small_GTP"/>
    <property type="match status" value="1"/>
</dbReference>
<dbReference type="InterPro" id="IPR027417">
    <property type="entry name" value="P-loop_NTPase"/>
</dbReference>
<comment type="similarity">
    <text evidence="2 10 11">Belongs to the TRAFAC class translation factor GTPase superfamily. Classic translation factor GTPase family. IF-2 subfamily.</text>
</comment>
<dbReference type="Pfam" id="PF11987">
    <property type="entry name" value="IF-2"/>
    <property type="match status" value="1"/>
</dbReference>
<comment type="function">
    <text evidence="9 10 11">One of the essential components for the initiation of protein synthesis. Protects formylmethionyl-tRNA from spontaneous hydrolysis and promotes its binding to the 30S ribosomal subunits. Also involved in the hydrolysis of GTP during the formation of the 70S ribosomal complex.</text>
</comment>
<comment type="subcellular location">
    <subcellularLocation>
        <location evidence="1 10 12">Cytoplasm</location>
    </subcellularLocation>
</comment>
<feature type="binding site" evidence="10">
    <location>
        <begin position="137"/>
        <end position="141"/>
    </location>
    <ligand>
        <name>GTP</name>
        <dbReference type="ChEBI" id="CHEBI:37565"/>
    </ligand>
</feature>
<name>A0ABZ1BKB3_9FIRM</name>
<dbReference type="Gene3D" id="3.40.50.300">
    <property type="entry name" value="P-loop containing nucleotide triphosphate hydrolases"/>
    <property type="match status" value="1"/>
</dbReference>
<dbReference type="CDD" id="cd01887">
    <property type="entry name" value="IF2_eIF5B"/>
    <property type="match status" value="1"/>
</dbReference>
<dbReference type="InterPro" id="IPR015760">
    <property type="entry name" value="TIF_IF2"/>
</dbReference>
<feature type="binding site" evidence="10">
    <location>
        <begin position="191"/>
        <end position="194"/>
    </location>
    <ligand>
        <name>GTP</name>
        <dbReference type="ChEBI" id="CHEBI:37565"/>
    </ligand>
</feature>
<keyword evidence="4 10" id="KW-0963">Cytoplasm</keyword>
<dbReference type="PROSITE" id="PS51722">
    <property type="entry name" value="G_TR_2"/>
    <property type="match status" value="1"/>
</dbReference>
<dbReference type="InterPro" id="IPR009000">
    <property type="entry name" value="Transl_B-barrel_sf"/>
</dbReference>
<keyword evidence="15" id="KW-1185">Reference proteome</keyword>
<dbReference type="Gene3D" id="3.40.50.10050">
    <property type="entry name" value="Translation initiation factor IF- 2, domain 3"/>
    <property type="match status" value="1"/>
</dbReference>
<evidence type="ECO:0000313" key="14">
    <source>
        <dbReference type="EMBL" id="WRP13301.1"/>
    </source>
</evidence>
<evidence type="ECO:0000313" key="15">
    <source>
        <dbReference type="Proteomes" id="UP001333102"/>
    </source>
</evidence>
<dbReference type="InterPro" id="IPR000795">
    <property type="entry name" value="T_Tr_GTP-bd_dom"/>
</dbReference>
<keyword evidence="6 10" id="KW-0547">Nucleotide-binding</keyword>
<evidence type="ECO:0000256" key="3">
    <source>
        <dbReference type="ARBA" id="ARBA00020675"/>
    </source>
</evidence>
<evidence type="ECO:0000259" key="13">
    <source>
        <dbReference type="PROSITE" id="PS51722"/>
    </source>
</evidence>
<dbReference type="EMBL" id="CP141614">
    <property type="protein sequence ID" value="WRP13301.1"/>
    <property type="molecule type" value="Genomic_DNA"/>
</dbReference>
<dbReference type="InterPro" id="IPR044145">
    <property type="entry name" value="IF2_II"/>
</dbReference>
<dbReference type="InterPro" id="IPR000178">
    <property type="entry name" value="TF_IF2_bacterial-like"/>
</dbReference>
<sequence length="592" mass="64373">MELPQRIVVRDLASRLGVSAAELIKQLMRQNVMATITQEIPFEVAAAVAERFGFTVQRPKSSEERFLEELQQAARQPAQLVPRPPVVTIMGHVDHGKTTLLDVIRQTRVAAQEYGGITQHIGAYQVETQGRLITFLDTPGHEAFTAMRARGAQVTDIAVLVVAADDGVMPQTIEAINHARAAEVPIIVAINKIDKPTANPDRVKQQLSEHGLVPEEWGGETVMVPVSALRKEGIDELLEMILLVADLRELRAPVDRPASGIVVEAQLDRGRGPVATVLIKEGVLKVGDPVIVGAVPGRVRALMDDKGQQRQEAGPSTPIVVLGLQDVPQPGDLLMVTPDEETARRIAEERAQRQRAEQLRPTARMTLESLSRMAAEGEARDLHIVLKADVQGSLEALQQALEQLSGDQVRVNVIHAAVGAISEADVNLAASSGAVIIGFNVRPDANARRAAEREQIDVRTYRIIYEVVDDVKAAMQGLLKPRIEERVLGRAEVRRTFKVPGVGVVAGCYVVEGRANRNASVRVLRDNVVVHEGKIASLKRFKEDVREVASGYECGIGIDRFNDVKEGDVLEFYELAEVSPAAQVTAGNRGGA</sequence>
<evidence type="ECO:0000256" key="12">
    <source>
        <dbReference type="RuleBase" id="RU000645"/>
    </source>
</evidence>
<dbReference type="InterPro" id="IPR004161">
    <property type="entry name" value="EFTu-like_2"/>
</dbReference>
<organism evidence="14 15">
    <name type="scientific">Geochorda subterranea</name>
    <dbReference type="NCBI Taxonomy" id="3109564"/>
    <lineage>
        <taxon>Bacteria</taxon>
        <taxon>Bacillati</taxon>
        <taxon>Bacillota</taxon>
        <taxon>Limnochordia</taxon>
        <taxon>Limnochordales</taxon>
        <taxon>Geochordaceae</taxon>
        <taxon>Geochorda</taxon>
    </lineage>
</organism>
<dbReference type="SUPFAM" id="SSF50447">
    <property type="entry name" value="Translation proteins"/>
    <property type="match status" value="2"/>
</dbReference>
<feature type="region of interest" description="G-domain" evidence="10">
    <location>
        <begin position="85"/>
        <end position="233"/>
    </location>
</feature>
<dbReference type="InterPro" id="IPR036925">
    <property type="entry name" value="TIF_IF2_dom3_sf"/>
</dbReference>
<gene>
    <name evidence="10 14" type="primary">infB</name>
    <name evidence="14" type="ORF">VLY81_07505</name>
</gene>
<dbReference type="PROSITE" id="PS01176">
    <property type="entry name" value="IF2"/>
    <property type="match status" value="1"/>
</dbReference>
<feature type="binding site" evidence="10">
    <location>
        <begin position="91"/>
        <end position="98"/>
    </location>
    <ligand>
        <name>GTP</name>
        <dbReference type="ChEBI" id="CHEBI:37565"/>
    </ligand>
</feature>
<dbReference type="Pfam" id="PF22042">
    <property type="entry name" value="EF-G_D2"/>
    <property type="match status" value="1"/>
</dbReference>
<dbReference type="Pfam" id="PF04760">
    <property type="entry name" value="IF2_N"/>
    <property type="match status" value="1"/>
</dbReference>